<dbReference type="EMBL" id="CP007509">
    <property type="protein sequence ID" value="AHY45109.1"/>
    <property type="molecule type" value="Genomic_DNA"/>
</dbReference>
<evidence type="ECO:0008006" key="3">
    <source>
        <dbReference type="Google" id="ProtNLM"/>
    </source>
</evidence>
<dbReference type="AlphaFoldDB" id="A0A023WZ85"/>
<dbReference type="KEGG" id="pstu:UIB01_11385"/>
<dbReference type="Proteomes" id="UP000025238">
    <property type="component" value="Chromosome"/>
</dbReference>
<organism evidence="1 2">
    <name type="scientific">Stutzerimonas stutzeri</name>
    <name type="common">Pseudomonas stutzeri</name>
    <dbReference type="NCBI Taxonomy" id="316"/>
    <lineage>
        <taxon>Bacteria</taxon>
        <taxon>Pseudomonadati</taxon>
        <taxon>Pseudomonadota</taxon>
        <taxon>Gammaproteobacteria</taxon>
        <taxon>Pseudomonadales</taxon>
        <taxon>Pseudomonadaceae</taxon>
        <taxon>Stutzerimonas</taxon>
    </lineage>
</organism>
<dbReference type="OrthoDB" id="189896at2"/>
<dbReference type="PATRIC" id="fig|316.97.peg.2280"/>
<proteinExistence type="predicted"/>
<sequence length="233" mass="26082">MIIRTSETEVRRRVLLALEPAGINPNSLQIAIQLSRDLRAELTSLLLEDVALLRAAALPFAREINRSGVERVLDPTTLERDLRVRESRLREELARRLEPSGIVWSLRRLRGAGLEMLLSEIGQRDVMVFGRAQCSPWNTQSPAQHGVLLYRESSALQSAGAALKSLDQDGHLPGLAWEPMRWTTAEQSLPLLLRRQPRLVLLAGAVSDWPDAELRQLTGRLDCPILLAPSVER</sequence>
<name>A0A023WZ85_STUST</name>
<accession>A0A023WZ85</accession>
<gene>
    <name evidence="1" type="ORF">UIB01_11385</name>
</gene>
<evidence type="ECO:0000313" key="2">
    <source>
        <dbReference type="Proteomes" id="UP000025238"/>
    </source>
</evidence>
<reference evidence="1 2" key="1">
    <citation type="submission" date="2014-03" db="EMBL/GenBank/DDBJ databases">
        <title>Complete genome sequence of Pseudomonas stutzeri 19SMN4.</title>
        <authorList>
            <person name="Brunet-Galmes I."/>
            <person name="Nogales B."/>
            <person name="Busquets A."/>
            <person name="Pena A."/>
            <person name="Gomila M."/>
            <person name="Garcia-Valdes E."/>
            <person name="Lalucat J."/>
            <person name="Bennasar A."/>
            <person name="Bosch R."/>
        </authorList>
    </citation>
    <scope>NUCLEOTIDE SEQUENCE [LARGE SCALE GENOMIC DNA]</scope>
    <source>
        <strain evidence="1 2">19SMN4</strain>
    </source>
</reference>
<protein>
    <recommendedName>
        <fullName evidence="3">UspA domain-containing protein</fullName>
    </recommendedName>
</protein>
<evidence type="ECO:0000313" key="1">
    <source>
        <dbReference type="EMBL" id="AHY45109.1"/>
    </source>
</evidence>